<dbReference type="AlphaFoldDB" id="A0A1E5V903"/>
<organism evidence="3 4">
    <name type="scientific">Dichanthelium oligosanthes</name>
    <dbReference type="NCBI Taxonomy" id="888268"/>
    <lineage>
        <taxon>Eukaryota</taxon>
        <taxon>Viridiplantae</taxon>
        <taxon>Streptophyta</taxon>
        <taxon>Embryophyta</taxon>
        <taxon>Tracheophyta</taxon>
        <taxon>Spermatophyta</taxon>
        <taxon>Magnoliopsida</taxon>
        <taxon>Liliopsida</taxon>
        <taxon>Poales</taxon>
        <taxon>Poaceae</taxon>
        <taxon>PACMAD clade</taxon>
        <taxon>Panicoideae</taxon>
        <taxon>Panicodae</taxon>
        <taxon>Paniceae</taxon>
        <taxon>Dichantheliinae</taxon>
        <taxon>Dichanthelium</taxon>
    </lineage>
</organism>
<protein>
    <submittedName>
        <fullName evidence="3">Uncharacterized protein</fullName>
    </submittedName>
</protein>
<dbReference type="PANTHER" id="PTHR32141">
    <property type="match status" value="1"/>
</dbReference>
<dbReference type="InterPro" id="IPR006566">
    <property type="entry name" value="FBD"/>
</dbReference>
<evidence type="ECO:0000313" key="3">
    <source>
        <dbReference type="EMBL" id="OEL21636.1"/>
    </source>
</evidence>
<feature type="domain" description="F-box/LRR-repeat protein 15/At3g58940/PEG3-like LRR" evidence="2">
    <location>
        <begin position="1"/>
        <end position="120"/>
    </location>
</feature>
<evidence type="ECO:0000259" key="1">
    <source>
        <dbReference type="Pfam" id="PF08387"/>
    </source>
</evidence>
<keyword evidence="4" id="KW-1185">Reference proteome</keyword>
<dbReference type="Pfam" id="PF08387">
    <property type="entry name" value="FBD"/>
    <property type="match status" value="1"/>
</dbReference>
<comment type="caution">
    <text evidence="3">The sequence shown here is derived from an EMBL/GenBank/DDBJ whole genome shotgun (WGS) entry which is preliminary data.</text>
</comment>
<dbReference type="PANTHER" id="PTHR32141:SF160">
    <property type="entry name" value="F-BOX DOMAIN-CONTAINING PROTEIN"/>
    <property type="match status" value="1"/>
</dbReference>
<gene>
    <name evidence="3" type="ORF">BAE44_0017346</name>
</gene>
<accession>A0A1E5V903</accession>
<dbReference type="Pfam" id="PF24758">
    <property type="entry name" value="LRR_At5g56370"/>
    <property type="match status" value="1"/>
</dbReference>
<evidence type="ECO:0000259" key="2">
    <source>
        <dbReference type="Pfam" id="PF24758"/>
    </source>
</evidence>
<dbReference type="InterPro" id="IPR055302">
    <property type="entry name" value="F-box_dom-containing"/>
</dbReference>
<dbReference type="STRING" id="888268.A0A1E5V903"/>
<evidence type="ECO:0000313" key="4">
    <source>
        <dbReference type="Proteomes" id="UP000095767"/>
    </source>
</evidence>
<dbReference type="InterPro" id="IPR055411">
    <property type="entry name" value="LRR_FXL15/At3g58940/PEG3-like"/>
</dbReference>
<dbReference type="Proteomes" id="UP000095767">
    <property type="component" value="Unassembled WGS sequence"/>
</dbReference>
<feature type="domain" description="FBD" evidence="1">
    <location>
        <begin position="139"/>
        <end position="181"/>
    </location>
</feature>
<reference evidence="3 4" key="1">
    <citation type="submission" date="2016-09" db="EMBL/GenBank/DDBJ databases">
        <title>The draft genome of Dichanthelium oligosanthes: A C3 panicoid grass species.</title>
        <authorList>
            <person name="Studer A.J."/>
            <person name="Schnable J.C."/>
            <person name="Brutnell T.P."/>
        </authorList>
    </citation>
    <scope>NUCLEOTIDE SEQUENCE [LARGE SCALE GENOMIC DNA]</scope>
    <source>
        <strain evidence="4">cv. Kellogg 1175</strain>
        <tissue evidence="3">Leaf</tissue>
    </source>
</reference>
<sequence>IVSHTLISIGVNPGSPDYRLQQLILEDAPCLERLLLFSTGYGKIMDISVISAPKLDTLGPLSDDLSKVEFGTTVFQGPRLLRLITVVPSVKILALLNTQVSLDVVINFMKCFPCLEKLSIKFQTILAGCKNGWSREYQNVLKTLDIRMKKVVLLNYQGNKSHVNFAKFFVLNARVLESMVLELENGIELSNEWIERQHERLHTKNRASRGAQFDFLYHDGQSGLHDHVDEAQAHDLSTADPFVRFHGWSS</sequence>
<dbReference type="EMBL" id="LWDX02047497">
    <property type="protein sequence ID" value="OEL21636.1"/>
    <property type="molecule type" value="Genomic_DNA"/>
</dbReference>
<dbReference type="OrthoDB" id="1425134at2759"/>
<feature type="non-terminal residue" evidence="3">
    <location>
        <position position="1"/>
    </location>
</feature>
<proteinExistence type="predicted"/>
<name>A0A1E5V903_9POAL</name>